<dbReference type="AlphaFoldDB" id="G7Y9K0"/>
<dbReference type="EMBL" id="DF142973">
    <property type="protein sequence ID" value="GAA49635.1"/>
    <property type="molecule type" value="Genomic_DNA"/>
</dbReference>
<name>G7Y9K0_CLOSI</name>
<gene>
    <name evidence="2" type="ORF">CLF_103318</name>
</gene>
<organism evidence="2 3">
    <name type="scientific">Clonorchis sinensis</name>
    <name type="common">Chinese liver fluke</name>
    <dbReference type="NCBI Taxonomy" id="79923"/>
    <lineage>
        <taxon>Eukaryota</taxon>
        <taxon>Metazoa</taxon>
        <taxon>Spiralia</taxon>
        <taxon>Lophotrochozoa</taxon>
        <taxon>Platyhelminthes</taxon>
        <taxon>Trematoda</taxon>
        <taxon>Digenea</taxon>
        <taxon>Opisthorchiida</taxon>
        <taxon>Opisthorchiata</taxon>
        <taxon>Opisthorchiidae</taxon>
        <taxon>Clonorchis</taxon>
    </lineage>
</organism>
<evidence type="ECO:0008006" key="4">
    <source>
        <dbReference type="Google" id="ProtNLM"/>
    </source>
</evidence>
<keyword evidence="3" id="KW-1185">Reference proteome</keyword>
<feature type="signal peptide" evidence="1">
    <location>
        <begin position="1"/>
        <end position="22"/>
    </location>
</feature>
<protein>
    <recommendedName>
        <fullName evidence="4">Endonuclease/exonuclease/phosphatase domain-containing protein</fullName>
    </recommendedName>
</protein>
<accession>G7Y9K0</accession>
<proteinExistence type="predicted"/>
<evidence type="ECO:0000313" key="3">
    <source>
        <dbReference type="Proteomes" id="UP000008909"/>
    </source>
</evidence>
<feature type="chain" id="PRO_5003506256" description="Endonuclease/exonuclease/phosphatase domain-containing protein" evidence="1">
    <location>
        <begin position="23"/>
        <end position="221"/>
    </location>
</feature>
<dbReference type="Proteomes" id="UP000008909">
    <property type="component" value="Unassembled WGS sequence"/>
</dbReference>
<evidence type="ECO:0000256" key="1">
    <source>
        <dbReference type="SAM" id="SignalP"/>
    </source>
</evidence>
<sequence length="221" mass="24089">MPHRPWRGAINLVALLTAYSRADPALRTDDCVRLASVLRAASARHMVPTSSGISKSLFKPQHPVSLAAFNVRTLKQAGQQAALNLALDALDLDVYCVAETIIQNASAVIELTAPAISNRFRFPSFSPHPINNRLLVGPTLRTDNSVHRPSVLQTFVRHPALISSDILKSTFKPRRSVYLADFNIRTLKQAGQQAALALTLDSIGVDVCYVSERRIPDASTG</sequence>
<keyword evidence="1" id="KW-0732">Signal</keyword>
<reference key="2">
    <citation type="submission" date="2011-10" db="EMBL/GenBank/DDBJ databases">
        <title>The genome and transcriptome sequence of Clonorchis sinensis provide insights into the carcinogenic liver fluke.</title>
        <authorList>
            <person name="Wang X."/>
            <person name="Huang Y."/>
            <person name="Chen W."/>
            <person name="Liu H."/>
            <person name="Guo L."/>
            <person name="Chen Y."/>
            <person name="Luo F."/>
            <person name="Zhou W."/>
            <person name="Sun J."/>
            <person name="Mao Q."/>
            <person name="Liang P."/>
            <person name="Zhou C."/>
            <person name="Tian Y."/>
            <person name="Men J."/>
            <person name="Lv X."/>
            <person name="Huang L."/>
            <person name="Zhou J."/>
            <person name="Hu Y."/>
            <person name="Li R."/>
            <person name="Zhang F."/>
            <person name="Lei H."/>
            <person name="Li X."/>
            <person name="Hu X."/>
            <person name="Liang C."/>
            <person name="Xu J."/>
            <person name="Wu Z."/>
            <person name="Yu X."/>
        </authorList>
    </citation>
    <scope>NUCLEOTIDE SEQUENCE</scope>
    <source>
        <strain>Henan</strain>
    </source>
</reference>
<reference evidence="2" key="1">
    <citation type="journal article" date="2011" name="Genome Biol.">
        <title>The draft genome of the carcinogenic human liver fluke Clonorchis sinensis.</title>
        <authorList>
            <person name="Wang X."/>
            <person name="Chen W."/>
            <person name="Huang Y."/>
            <person name="Sun J."/>
            <person name="Men J."/>
            <person name="Liu H."/>
            <person name="Luo F."/>
            <person name="Guo L."/>
            <person name="Lv X."/>
            <person name="Deng C."/>
            <person name="Zhou C."/>
            <person name="Fan Y."/>
            <person name="Li X."/>
            <person name="Huang L."/>
            <person name="Hu Y."/>
            <person name="Liang C."/>
            <person name="Hu X."/>
            <person name="Xu J."/>
            <person name="Yu X."/>
        </authorList>
    </citation>
    <scope>NUCLEOTIDE SEQUENCE [LARGE SCALE GENOMIC DNA]</scope>
    <source>
        <strain evidence="2">Henan</strain>
    </source>
</reference>
<evidence type="ECO:0000313" key="2">
    <source>
        <dbReference type="EMBL" id="GAA49635.1"/>
    </source>
</evidence>